<evidence type="ECO:0000313" key="1">
    <source>
        <dbReference type="EMBL" id="KOF77806.1"/>
    </source>
</evidence>
<dbReference type="EMBL" id="KQ421305">
    <property type="protein sequence ID" value="KOF77806.1"/>
    <property type="molecule type" value="Genomic_DNA"/>
</dbReference>
<protein>
    <submittedName>
        <fullName evidence="1">Uncharacterized protein</fullName>
    </submittedName>
</protein>
<gene>
    <name evidence="1" type="ORF">OCBIM_22031627mg</name>
</gene>
<dbReference type="AlphaFoldDB" id="A0A0L8GLB5"/>
<reference evidence="1" key="1">
    <citation type="submission" date="2015-07" db="EMBL/GenBank/DDBJ databases">
        <title>MeaNS - Measles Nucleotide Surveillance Program.</title>
        <authorList>
            <person name="Tran T."/>
            <person name="Druce J."/>
        </authorList>
    </citation>
    <scope>NUCLEOTIDE SEQUENCE</scope>
    <source>
        <strain evidence="1">UCB-OBI-ISO-001</strain>
        <tissue evidence="1">Gonad</tissue>
    </source>
</reference>
<name>A0A0L8GLB5_OCTBM</name>
<sequence>MNSNTTPPSTYHTKQLHFPISSRPVTTCDSSVRINFSGTTNCQQHITIHVLHHSSSVQDFWGFTTDVFSQAESIRNKEQLPLATFAVIAKPTFYISQIPEQKYQMVSIYLLINASLPF</sequence>
<accession>A0A0L8GLB5</accession>
<proteinExistence type="predicted"/>
<organism evidence="1">
    <name type="scientific">Octopus bimaculoides</name>
    <name type="common">California two-spotted octopus</name>
    <dbReference type="NCBI Taxonomy" id="37653"/>
    <lineage>
        <taxon>Eukaryota</taxon>
        <taxon>Metazoa</taxon>
        <taxon>Spiralia</taxon>
        <taxon>Lophotrochozoa</taxon>
        <taxon>Mollusca</taxon>
        <taxon>Cephalopoda</taxon>
        <taxon>Coleoidea</taxon>
        <taxon>Octopodiformes</taxon>
        <taxon>Octopoda</taxon>
        <taxon>Incirrata</taxon>
        <taxon>Octopodidae</taxon>
        <taxon>Octopus</taxon>
    </lineage>
</organism>